<protein>
    <submittedName>
        <fullName evidence="7">Uncharacterized protein</fullName>
    </submittedName>
</protein>
<dbReference type="PROSITE" id="PS50089">
    <property type="entry name" value="ZF_RING_2"/>
    <property type="match status" value="1"/>
</dbReference>
<dbReference type="InterPro" id="IPR015947">
    <property type="entry name" value="PUA-like_sf"/>
</dbReference>
<sequence>MRTVSVQIVFAPDICSQGHLLPGTAARREGFACPYDECGREHARADCAPDVALENIMDQGRVEIEKKLREGGGPLPHVADQLLVSAYSSAVSGDLKFNFGRSGFFGDARDKDFAVPTATADTAHDAASDDLVGNHDHDVGGAPKTATSFTVASGTTFSSALHTAVAADAQDASAACDGTPSVGAQSLMSSVIGAMRSEADCKVCYAIFDDPVTTACGHTYCRLCLQRSLDIHPSCPLCRRNLSANTYFRTESSPTNERLGLILETLWPEQVQSRRDVAKEEAVAREAEAQHDVPIFVCTVSLPTMPTVLHIFEPRYRLMIQRAMQGNRIFGMVLPRETIRSVEPNGNESLPFAELGTLLRIKNVRVFPDGRSLVEATGMSRFRIVEHSLLDDYIVARVERSGGCVVL</sequence>
<keyword evidence="8" id="KW-1185">Reference proteome</keyword>
<feature type="domain" description="RING-type" evidence="5">
    <location>
        <begin position="201"/>
        <end position="239"/>
    </location>
</feature>
<dbReference type="PROSITE" id="PS00518">
    <property type="entry name" value="ZF_RING_1"/>
    <property type="match status" value="1"/>
</dbReference>
<dbReference type="SMART" id="SM00184">
    <property type="entry name" value="RING"/>
    <property type="match status" value="1"/>
</dbReference>
<evidence type="ECO:0000313" key="8">
    <source>
        <dbReference type="Proteomes" id="UP000838763"/>
    </source>
</evidence>
<organism evidence="7 8">
    <name type="scientific">Parascedosporium putredinis</name>
    <dbReference type="NCBI Taxonomy" id="1442378"/>
    <lineage>
        <taxon>Eukaryota</taxon>
        <taxon>Fungi</taxon>
        <taxon>Dikarya</taxon>
        <taxon>Ascomycota</taxon>
        <taxon>Pezizomycotina</taxon>
        <taxon>Sordariomycetes</taxon>
        <taxon>Hypocreomycetidae</taxon>
        <taxon>Microascales</taxon>
        <taxon>Microascaceae</taxon>
        <taxon>Parascedosporium</taxon>
    </lineage>
</organism>
<dbReference type="Gene3D" id="2.30.130.40">
    <property type="entry name" value="LON domain-like"/>
    <property type="match status" value="1"/>
</dbReference>
<proteinExistence type="predicted"/>
<dbReference type="Pfam" id="PF13923">
    <property type="entry name" value="zf-C3HC4_2"/>
    <property type="match status" value="1"/>
</dbReference>
<comment type="caution">
    <text evidence="7">The sequence shown here is derived from an EMBL/GenBank/DDBJ whole genome shotgun (WGS) entry which is preliminary data.</text>
</comment>
<dbReference type="InterPro" id="IPR013083">
    <property type="entry name" value="Znf_RING/FYVE/PHD"/>
</dbReference>
<evidence type="ECO:0000259" key="6">
    <source>
        <dbReference type="PROSITE" id="PS51787"/>
    </source>
</evidence>
<dbReference type="InterPro" id="IPR046336">
    <property type="entry name" value="Lon_prtase_N_sf"/>
</dbReference>
<evidence type="ECO:0000256" key="2">
    <source>
        <dbReference type="ARBA" id="ARBA00022771"/>
    </source>
</evidence>
<dbReference type="Gene3D" id="3.30.40.10">
    <property type="entry name" value="Zinc/RING finger domain, C3HC4 (zinc finger)"/>
    <property type="match status" value="1"/>
</dbReference>
<dbReference type="EMBL" id="CALLCH030000003">
    <property type="protein sequence ID" value="CAI4212118.1"/>
    <property type="molecule type" value="Genomic_DNA"/>
</dbReference>
<dbReference type="PROSITE" id="PS51787">
    <property type="entry name" value="LON_N"/>
    <property type="match status" value="1"/>
</dbReference>
<dbReference type="GO" id="GO:0061630">
    <property type="term" value="F:ubiquitin protein ligase activity"/>
    <property type="evidence" value="ECO:0007669"/>
    <property type="project" value="TreeGrafter"/>
</dbReference>
<reference evidence="7" key="1">
    <citation type="submission" date="2022-11" db="EMBL/GenBank/DDBJ databases">
        <authorList>
            <person name="Scott C."/>
            <person name="Bruce N."/>
        </authorList>
    </citation>
    <scope>NUCLEOTIDE SEQUENCE</scope>
</reference>
<evidence type="ECO:0000259" key="5">
    <source>
        <dbReference type="PROSITE" id="PS50089"/>
    </source>
</evidence>
<name>A0A9P1GXF7_9PEZI</name>
<dbReference type="SUPFAM" id="SSF88697">
    <property type="entry name" value="PUA domain-like"/>
    <property type="match status" value="1"/>
</dbReference>
<dbReference type="OrthoDB" id="264917at2759"/>
<evidence type="ECO:0000256" key="1">
    <source>
        <dbReference type="ARBA" id="ARBA00022723"/>
    </source>
</evidence>
<evidence type="ECO:0000256" key="4">
    <source>
        <dbReference type="PROSITE-ProRule" id="PRU00175"/>
    </source>
</evidence>
<keyword evidence="3" id="KW-0862">Zinc</keyword>
<dbReference type="PANTHER" id="PTHR23327:SF42">
    <property type="entry name" value="LON PEPTIDASE N-TERMINAL DOMAIN AND RING FINGER PROTEIN C14F5.10C"/>
    <property type="match status" value="1"/>
</dbReference>
<dbReference type="InterPro" id="IPR017907">
    <property type="entry name" value="Znf_RING_CS"/>
</dbReference>
<dbReference type="Pfam" id="PF02190">
    <property type="entry name" value="LON_substr_bdg"/>
    <property type="match status" value="1"/>
</dbReference>
<dbReference type="InterPro" id="IPR001841">
    <property type="entry name" value="Znf_RING"/>
</dbReference>
<keyword evidence="2 4" id="KW-0863">Zinc-finger</keyword>
<gene>
    <name evidence="7" type="ORF">PPNO1_LOCUS1886</name>
</gene>
<dbReference type="InterPro" id="IPR003111">
    <property type="entry name" value="Lon_prtase_N"/>
</dbReference>
<keyword evidence="1" id="KW-0479">Metal-binding</keyword>
<evidence type="ECO:0000256" key="3">
    <source>
        <dbReference type="ARBA" id="ARBA00022833"/>
    </source>
</evidence>
<accession>A0A9P1GXF7</accession>
<feature type="domain" description="Lon N-terminal" evidence="6">
    <location>
        <begin position="285"/>
        <end position="407"/>
    </location>
</feature>
<dbReference type="SUPFAM" id="SSF57850">
    <property type="entry name" value="RING/U-box"/>
    <property type="match status" value="1"/>
</dbReference>
<dbReference type="PANTHER" id="PTHR23327">
    <property type="entry name" value="RING FINGER PROTEIN 127"/>
    <property type="match status" value="1"/>
</dbReference>
<evidence type="ECO:0000313" key="7">
    <source>
        <dbReference type="EMBL" id="CAI4212118.1"/>
    </source>
</evidence>
<dbReference type="Proteomes" id="UP000838763">
    <property type="component" value="Unassembled WGS sequence"/>
</dbReference>
<dbReference type="AlphaFoldDB" id="A0A9P1GXF7"/>
<dbReference type="GO" id="GO:0008270">
    <property type="term" value="F:zinc ion binding"/>
    <property type="evidence" value="ECO:0007669"/>
    <property type="project" value="UniProtKB-KW"/>
</dbReference>